<dbReference type="Pfam" id="PF01225">
    <property type="entry name" value="Mur_ligase"/>
    <property type="match status" value="1"/>
</dbReference>
<feature type="modified residue" description="N6-carboxylysine" evidence="7">
    <location>
        <position position="222"/>
    </location>
</feature>
<comment type="cofactor">
    <cofactor evidence="7">
        <name>Mg(2+)</name>
        <dbReference type="ChEBI" id="CHEBI:18420"/>
    </cofactor>
</comment>
<dbReference type="Gene3D" id="3.40.1190.10">
    <property type="entry name" value="Mur-like, catalytic domain"/>
    <property type="match status" value="1"/>
</dbReference>
<dbReference type="NCBIfam" id="NF001126">
    <property type="entry name" value="PRK00139.1-4"/>
    <property type="match status" value="1"/>
</dbReference>
<feature type="domain" description="Mur ligase C-terminal" evidence="10">
    <location>
        <begin position="336"/>
        <end position="460"/>
    </location>
</feature>
<reference evidence="12" key="1">
    <citation type="submission" date="2021-02" db="EMBL/GenBank/DDBJ databases">
        <title>Skermanella TT6 skin isolate.</title>
        <authorList>
            <person name="Lee K."/>
            <person name="Ganzorig M."/>
        </authorList>
    </citation>
    <scope>NUCLEOTIDE SEQUENCE</scope>
    <source>
        <strain evidence="12">TT6</strain>
    </source>
</reference>
<evidence type="ECO:0000256" key="2">
    <source>
        <dbReference type="ARBA" id="ARBA00022618"/>
    </source>
</evidence>
<keyword evidence="13" id="KW-1185">Reference proteome</keyword>
<organism evidence="12 13">
    <name type="scientific">Skermanella cutis</name>
    <dbReference type="NCBI Taxonomy" id="2775420"/>
    <lineage>
        <taxon>Bacteria</taxon>
        <taxon>Pseudomonadati</taxon>
        <taxon>Pseudomonadota</taxon>
        <taxon>Alphaproteobacteria</taxon>
        <taxon>Rhodospirillales</taxon>
        <taxon>Azospirillaceae</taxon>
        <taxon>Skermanella</taxon>
    </lineage>
</organism>
<evidence type="ECO:0000259" key="11">
    <source>
        <dbReference type="Pfam" id="PF08245"/>
    </source>
</evidence>
<keyword evidence="6 7" id="KW-0961">Cell wall biogenesis/degradation</keyword>
<dbReference type="Gene3D" id="3.40.1390.10">
    <property type="entry name" value="MurE/MurF, N-terminal domain"/>
    <property type="match status" value="1"/>
</dbReference>
<dbReference type="RefSeq" id="WP_201078374.1">
    <property type="nucleotide sequence ID" value="NZ_CP067420.1"/>
</dbReference>
<dbReference type="InterPro" id="IPR005761">
    <property type="entry name" value="UDP-N-AcMur-Glu-dNH2Pim_ligase"/>
</dbReference>
<comment type="subcellular location">
    <subcellularLocation>
        <location evidence="7 8">Cytoplasm</location>
    </subcellularLocation>
</comment>
<evidence type="ECO:0000259" key="10">
    <source>
        <dbReference type="Pfam" id="PF02875"/>
    </source>
</evidence>
<dbReference type="HAMAP" id="MF_00208">
    <property type="entry name" value="MurE"/>
    <property type="match status" value="1"/>
</dbReference>
<comment type="function">
    <text evidence="7">Catalyzes the addition of meso-diaminopimelic acid to the nucleotide precursor UDP-N-acetylmuramoyl-L-alanyl-D-glutamate (UMAG) in the biosynthesis of bacterial cell-wall peptidoglycan.</text>
</comment>
<evidence type="ECO:0000256" key="1">
    <source>
        <dbReference type="ARBA" id="ARBA00005898"/>
    </source>
</evidence>
<proteinExistence type="inferred from homology"/>
<dbReference type="InterPro" id="IPR035911">
    <property type="entry name" value="MurE/MurF_N"/>
</dbReference>
<comment type="caution">
    <text evidence="7">Lacks conserved residue(s) required for the propagation of feature annotation.</text>
</comment>
<comment type="pathway">
    <text evidence="7 8">Cell wall biogenesis; peptidoglycan biosynthesis.</text>
</comment>
<dbReference type="GO" id="GO:0008765">
    <property type="term" value="F:UDP-N-acetylmuramoylalanyl-D-glutamate-2,6-diaminopimelate ligase activity"/>
    <property type="evidence" value="ECO:0007669"/>
    <property type="project" value="UniProtKB-EC"/>
</dbReference>
<dbReference type="InterPro" id="IPR036565">
    <property type="entry name" value="Mur-like_cat_sf"/>
</dbReference>
<dbReference type="Pfam" id="PF08245">
    <property type="entry name" value="Mur_ligase_M"/>
    <property type="match status" value="1"/>
</dbReference>
<dbReference type="NCBIfam" id="TIGR01085">
    <property type="entry name" value="murE"/>
    <property type="match status" value="1"/>
</dbReference>
<keyword evidence="7" id="KW-0547">Nucleotide-binding</keyword>
<feature type="binding site" evidence="7">
    <location>
        <position position="386"/>
    </location>
    <ligand>
        <name>meso-2,6-diaminopimelate</name>
        <dbReference type="ChEBI" id="CHEBI:57791"/>
    </ligand>
</feature>
<keyword evidence="7" id="KW-0963">Cytoplasm</keyword>
<feature type="binding site" evidence="7">
    <location>
        <begin position="155"/>
        <end position="156"/>
    </location>
    <ligand>
        <name>UDP-N-acetyl-alpha-D-muramoyl-L-alanyl-D-glutamate</name>
        <dbReference type="ChEBI" id="CHEBI:83900"/>
    </ligand>
</feature>
<accession>A0ABX7B9S0</accession>
<keyword evidence="2 7" id="KW-0132">Cell division</keyword>
<dbReference type="NCBIfam" id="NF001124">
    <property type="entry name" value="PRK00139.1-2"/>
    <property type="match status" value="1"/>
</dbReference>
<feature type="binding site" evidence="7">
    <location>
        <position position="31"/>
    </location>
    <ligand>
        <name>UDP-N-acetyl-alpha-D-muramoyl-L-alanyl-D-glutamate</name>
        <dbReference type="ChEBI" id="CHEBI:83900"/>
    </ligand>
</feature>
<evidence type="ECO:0000259" key="9">
    <source>
        <dbReference type="Pfam" id="PF01225"/>
    </source>
</evidence>
<feature type="binding site" evidence="7">
    <location>
        <begin position="113"/>
        <end position="119"/>
    </location>
    <ligand>
        <name>ATP</name>
        <dbReference type="ChEBI" id="CHEBI:30616"/>
    </ligand>
</feature>
<keyword evidence="7 12" id="KW-0436">Ligase</keyword>
<feature type="binding site" evidence="7">
    <location>
        <position position="462"/>
    </location>
    <ligand>
        <name>meso-2,6-diaminopimelate</name>
        <dbReference type="ChEBI" id="CHEBI:57791"/>
    </ligand>
</feature>
<feature type="short sequence motif" description="Meso-diaminopimelate recognition motif" evidence="7">
    <location>
        <begin position="410"/>
        <end position="413"/>
    </location>
</feature>
<dbReference type="InterPro" id="IPR004101">
    <property type="entry name" value="Mur_ligase_C"/>
</dbReference>
<evidence type="ECO:0000256" key="3">
    <source>
        <dbReference type="ARBA" id="ARBA00022960"/>
    </source>
</evidence>
<dbReference type="SUPFAM" id="SSF53244">
    <property type="entry name" value="MurD-like peptide ligases, peptide-binding domain"/>
    <property type="match status" value="1"/>
</dbReference>
<protein>
    <recommendedName>
        <fullName evidence="7">UDP-N-acetylmuramoyl-L-alanyl-D-glutamate--2,6-diaminopimelate ligase</fullName>
        <ecNumber evidence="7">6.3.2.13</ecNumber>
    </recommendedName>
    <alternativeName>
        <fullName evidence="7">Meso-A2pm-adding enzyme</fullName>
    </alternativeName>
    <alternativeName>
        <fullName evidence="7">Meso-diaminopimelate-adding enzyme</fullName>
    </alternativeName>
    <alternativeName>
        <fullName evidence="7">UDP-MurNAc-L-Ala-D-Glu:meso-diaminopimelate ligase</fullName>
    </alternativeName>
    <alternativeName>
        <fullName evidence="7">UDP-MurNAc-tripeptide synthetase</fullName>
    </alternativeName>
    <alternativeName>
        <fullName evidence="7">UDP-N-acetylmuramyl-tripeptide synthetase</fullName>
    </alternativeName>
</protein>
<evidence type="ECO:0000256" key="6">
    <source>
        <dbReference type="ARBA" id="ARBA00023316"/>
    </source>
</evidence>
<comment type="catalytic activity">
    <reaction evidence="7">
        <text>UDP-N-acetyl-alpha-D-muramoyl-L-alanyl-D-glutamate + meso-2,6-diaminopimelate + ATP = UDP-N-acetyl-alpha-D-muramoyl-L-alanyl-gamma-D-glutamyl-meso-2,6-diaminopimelate + ADP + phosphate + H(+)</text>
        <dbReference type="Rhea" id="RHEA:23676"/>
        <dbReference type="ChEBI" id="CHEBI:15378"/>
        <dbReference type="ChEBI" id="CHEBI:30616"/>
        <dbReference type="ChEBI" id="CHEBI:43474"/>
        <dbReference type="ChEBI" id="CHEBI:57791"/>
        <dbReference type="ChEBI" id="CHEBI:83900"/>
        <dbReference type="ChEBI" id="CHEBI:83905"/>
        <dbReference type="ChEBI" id="CHEBI:456216"/>
        <dbReference type="EC" id="6.3.2.13"/>
    </reaction>
</comment>
<dbReference type="PANTHER" id="PTHR23135:SF4">
    <property type="entry name" value="UDP-N-ACETYLMURAMOYL-L-ALANYL-D-GLUTAMATE--2,6-DIAMINOPIMELATE LIGASE MURE HOMOLOG, CHLOROPLASTIC"/>
    <property type="match status" value="1"/>
</dbReference>
<dbReference type="EC" id="6.3.2.13" evidence="7"/>
<comment type="similarity">
    <text evidence="1 7">Belongs to the MurCDEF family. MurE subfamily.</text>
</comment>
<evidence type="ECO:0000256" key="5">
    <source>
        <dbReference type="ARBA" id="ARBA00023306"/>
    </source>
</evidence>
<gene>
    <name evidence="7" type="primary">murE</name>
    <name evidence="12" type="ORF">IGS68_06880</name>
</gene>
<evidence type="ECO:0000313" key="13">
    <source>
        <dbReference type="Proteomes" id="UP000595197"/>
    </source>
</evidence>
<name>A0ABX7B9S0_9PROT</name>
<feature type="binding site" evidence="7">
    <location>
        <position position="458"/>
    </location>
    <ligand>
        <name>meso-2,6-diaminopimelate</name>
        <dbReference type="ChEBI" id="CHEBI:57791"/>
    </ligand>
</feature>
<evidence type="ECO:0000256" key="7">
    <source>
        <dbReference type="HAMAP-Rule" id="MF_00208"/>
    </source>
</evidence>
<evidence type="ECO:0000313" key="12">
    <source>
        <dbReference type="EMBL" id="QQP90942.1"/>
    </source>
</evidence>
<feature type="binding site" evidence="7">
    <location>
        <begin position="410"/>
        <end position="413"/>
    </location>
    <ligand>
        <name>meso-2,6-diaminopimelate</name>
        <dbReference type="ChEBI" id="CHEBI:57791"/>
    </ligand>
</feature>
<evidence type="ECO:0000256" key="8">
    <source>
        <dbReference type="RuleBase" id="RU004135"/>
    </source>
</evidence>
<sequence>MRLTDLASSDTTQAAPLQARDPLIAGLTSDSRAVKPGFLFAALPGSKADGRAFVADAVARGAVAVLGPAGTVLPDGAPDGVAVIEDENPRRRLALMAARFYGRQPAHVAAVTGTNGKTSTVQFARQLWSLLGHRAASLGTLGITAPGMERYGSLTTPDTVSLHQALAELADVGIDHLAMEASSHGLDQHRLDGVAIETAGFTNLSRDHLDYHGSMEAYLAAKSMLFDRVLPPGGTAVLNADAPEFTHLSELCSRRGHRLIGYGTQAKELVLRDLIPLPHGQRLKLTVLGRDHDIDLPLAGRFQCMNALCALGMAIGTGTDPDEAAAALERLGGVRGRLELVAHHPSGAPIYVDYAHTPDALETVLRALRPHAAKRLVVVFGCGGDRDRGKRPVMGELADRLADRVIVTDDNPRTEAAEAIRREVMAGCPDAEEIGDRAAAIRAAVGDLAEGDVLVIAGKGHEQGQTVGTVVRPFDDADEARAALREALV</sequence>
<dbReference type="Proteomes" id="UP000595197">
    <property type="component" value="Chromosome"/>
</dbReference>
<keyword evidence="7" id="KW-0067">ATP-binding</keyword>
<keyword evidence="4 7" id="KW-0573">Peptidoglycan synthesis</keyword>
<dbReference type="SUPFAM" id="SSF53623">
    <property type="entry name" value="MurD-like peptide ligases, catalytic domain"/>
    <property type="match status" value="1"/>
</dbReference>
<dbReference type="EMBL" id="CP067420">
    <property type="protein sequence ID" value="QQP90942.1"/>
    <property type="molecule type" value="Genomic_DNA"/>
</dbReference>
<feature type="binding site" evidence="7">
    <location>
        <position position="190"/>
    </location>
    <ligand>
        <name>UDP-N-acetyl-alpha-D-muramoyl-L-alanyl-D-glutamate</name>
        <dbReference type="ChEBI" id="CHEBI:83900"/>
    </ligand>
</feature>
<keyword evidence="5 7" id="KW-0131">Cell cycle</keyword>
<keyword evidence="7" id="KW-0460">Magnesium</keyword>
<feature type="binding site" evidence="7">
    <location>
        <position position="188"/>
    </location>
    <ligand>
        <name>UDP-N-acetyl-alpha-D-muramoyl-L-alanyl-D-glutamate</name>
        <dbReference type="ChEBI" id="CHEBI:83900"/>
    </ligand>
</feature>
<feature type="domain" description="Mur ligase central" evidence="11">
    <location>
        <begin position="111"/>
        <end position="314"/>
    </location>
</feature>
<dbReference type="InterPro" id="IPR013221">
    <property type="entry name" value="Mur_ligase_cen"/>
</dbReference>
<dbReference type="SUPFAM" id="SSF63418">
    <property type="entry name" value="MurE/MurF N-terminal domain"/>
    <property type="match status" value="1"/>
</dbReference>
<dbReference type="Gene3D" id="3.90.190.20">
    <property type="entry name" value="Mur ligase, C-terminal domain"/>
    <property type="match status" value="1"/>
</dbReference>
<dbReference type="InterPro" id="IPR000713">
    <property type="entry name" value="Mur_ligase_N"/>
</dbReference>
<dbReference type="InterPro" id="IPR036615">
    <property type="entry name" value="Mur_ligase_C_dom_sf"/>
</dbReference>
<dbReference type="PANTHER" id="PTHR23135">
    <property type="entry name" value="MUR LIGASE FAMILY MEMBER"/>
    <property type="match status" value="1"/>
</dbReference>
<dbReference type="Pfam" id="PF02875">
    <property type="entry name" value="Mur_ligase_C"/>
    <property type="match status" value="1"/>
</dbReference>
<feature type="binding site" evidence="7">
    <location>
        <position position="182"/>
    </location>
    <ligand>
        <name>UDP-N-acetyl-alpha-D-muramoyl-L-alanyl-D-glutamate</name>
        <dbReference type="ChEBI" id="CHEBI:83900"/>
    </ligand>
</feature>
<keyword evidence="3 7" id="KW-0133">Cell shape</keyword>
<feature type="domain" description="Mur ligase N-terminal catalytic" evidence="9">
    <location>
        <begin position="24"/>
        <end position="101"/>
    </location>
</feature>
<evidence type="ECO:0000256" key="4">
    <source>
        <dbReference type="ARBA" id="ARBA00022984"/>
    </source>
</evidence>
<comment type="PTM">
    <text evidence="7">Carboxylation is probably crucial for Mg(2+) binding and, consequently, for the gamma-phosphate positioning of ATP.</text>
</comment>